<comment type="caution">
    <text evidence="1">The sequence shown here is derived from an EMBL/GenBank/DDBJ whole genome shotgun (WGS) entry which is preliminary data.</text>
</comment>
<proteinExistence type="predicted"/>
<dbReference type="AlphaFoldDB" id="A0AAU9V3C5"/>
<protein>
    <recommendedName>
        <fullName evidence="3">PiggyBac transposable element-derived protein 4 C-terminal zinc-ribbon domain-containing protein</fullName>
    </recommendedName>
</protein>
<accession>A0AAU9V3C5</accession>
<sequence>MSKALKTYSSIQRLADGLTESWLHERFGTPTLRRDIKATIKYILKIDEAASSSTQEQTKKRKICGFCPYKKRKMTKYSCYLCKKPICGEHTVPTCK</sequence>
<keyword evidence="2" id="KW-1185">Reference proteome</keyword>
<name>A0AAU9V3C5_EUPED</name>
<gene>
    <name evidence="1" type="ORF">EEDITHA_LOCUS20055</name>
</gene>
<evidence type="ECO:0000313" key="2">
    <source>
        <dbReference type="Proteomes" id="UP001153954"/>
    </source>
</evidence>
<dbReference type="Proteomes" id="UP001153954">
    <property type="component" value="Unassembled WGS sequence"/>
</dbReference>
<organism evidence="1 2">
    <name type="scientific">Euphydryas editha</name>
    <name type="common">Edith's checkerspot</name>
    <dbReference type="NCBI Taxonomy" id="104508"/>
    <lineage>
        <taxon>Eukaryota</taxon>
        <taxon>Metazoa</taxon>
        <taxon>Ecdysozoa</taxon>
        <taxon>Arthropoda</taxon>
        <taxon>Hexapoda</taxon>
        <taxon>Insecta</taxon>
        <taxon>Pterygota</taxon>
        <taxon>Neoptera</taxon>
        <taxon>Endopterygota</taxon>
        <taxon>Lepidoptera</taxon>
        <taxon>Glossata</taxon>
        <taxon>Ditrysia</taxon>
        <taxon>Papilionoidea</taxon>
        <taxon>Nymphalidae</taxon>
        <taxon>Nymphalinae</taxon>
        <taxon>Euphydryas</taxon>
    </lineage>
</organism>
<reference evidence="1" key="1">
    <citation type="submission" date="2022-03" db="EMBL/GenBank/DDBJ databases">
        <authorList>
            <person name="Tunstrom K."/>
        </authorList>
    </citation>
    <scope>NUCLEOTIDE SEQUENCE</scope>
</reference>
<dbReference type="EMBL" id="CAKOGL010000028">
    <property type="protein sequence ID" value="CAH2105849.1"/>
    <property type="molecule type" value="Genomic_DNA"/>
</dbReference>
<evidence type="ECO:0008006" key="3">
    <source>
        <dbReference type="Google" id="ProtNLM"/>
    </source>
</evidence>
<evidence type="ECO:0000313" key="1">
    <source>
        <dbReference type="EMBL" id="CAH2105849.1"/>
    </source>
</evidence>